<accession>A0AAU2VQ65</accession>
<dbReference type="GO" id="GO:0016787">
    <property type="term" value="F:hydrolase activity"/>
    <property type="evidence" value="ECO:0007669"/>
    <property type="project" value="UniProtKB-KW"/>
</dbReference>
<dbReference type="Gene3D" id="3.40.50.1820">
    <property type="entry name" value="alpha/beta hydrolase"/>
    <property type="match status" value="1"/>
</dbReference>
<evidence type="ECO:0000259" key="1">
    <source>
        <dbReference type="Pfam" id="PF12697"/>
    </source>
</evidence>
<dbReference type="AlphaFoldDB" id="A0AAU2VQ65"/>
<feature type="domain" description="AB hydrolase-1" evidence="1">
    <location>
        <begin position="44"/>
        <end position="267"/>
    </location>
</feature>
<reference evidence="2" key="1">
    <citation type="submission" date="2022-10" db="EMBL/GenBank/DDBJ databases">
        <title>The complete genomes of actinobacterial strains from the NBC collection.</title>
        <authorList>
            <person name="Joergensen T.S."/>
            <person name="Alvarez Arevalo M."/>
            <person name="Sterndorff E.B."/>
            <person name="Faurdal D."/>
            <person name="Vuksanovic O."/>
            <person name="Mourched A.-S."/>
            <person name="Charusanti P."/>
            <person name="Shaw S."/>
            <person name="Blin K."/>
            <person name="Weber T."/>
        </authorList>
    </citation>
    <scope>NUCLEOTIDE SEQUENCE</scope>
    <source>
        <strain evidence="2">NBC_00008</strain>
    </source>
</reference>
<gene>
    <name evidence="2" type="ORF">OG398_13800</name>
</gene>
<proteinExistence type="predicted"/>
<name>A0AAU2VQ65_9ACTN</name>
<evidence type="ECO:0000313" key="2">
    <source>
        <dbReference type="EMBL" id="WTW69267.1"/>
    </source>
</evidence>
<dbReference type="PRINTS" id="PR00111">
    <property type="entry name" value="ABHYDROLASE"/>
</dbReference>
<dbReference type="InterPro" id="IPR000073">
    <property type="entry name" value="AB_hydrolase_1"/>
</dbReference>
<protein>
    <submittedName>
        <fullName evidence="2">Alpha/beta fold hydrolase</fullName>
    </submittedName>
</protein>
<dbReference type="EMBL" id="CP108313">
    <property type="protein sequence ID" value="WTW69267.1"/>
    <property type="molecule type" value="Genomic_DNA"/>
</dbReference>
<dbReference type="SUPFAM" id="SSF53474">
    <property type="entry name" value="alpha/beta-Hydrolases"/>
    <property type="match status" value="1"/>
</dbReference>
<organism evidence="2">
    <name type="scientific">Streptomyces sp. NBC_00008</name>
    <dbReference type="NCBI Taxonomy" id="2903610"/>
    <lineage>
        <taxon>Bacteria</taxon>
        <taxon>Bacillati</taxon>
        <taxon>Actinomycetota</taxon>
        <taxon>Actinomycetes</taxon>
        <taxon>Kitasatosporales</taxon>
        <taxon>Streptomycetaceae</taxon>
        <taxon>Streptomyces</taxon>
    </lineage>
</organism>
<sequence>MSPGRAAVTPALSAGVRRITLNGANAPLSALLAEPATATPRAVVVALHGCGLTSGYFDGQAHPSLSLLTLGASRGYTVLALDRPGYGRSSAHLPEGLPLTEQAAMVRAALGAFAACHPTGAGFLLLAHSFGGKLALHLAADGLPDLLGLDISGCGHRSAVDPSRHPLRGGHMRTARHWGPLRLYPEGTFRPDRVPAAPVPSREVAELDGWPRRFGEVASRVRVPVRFTFAEHEQWWLHGDADLADLAAGLSRAPRVRTERQPGSGHNISLGLTARTYHLRALDFLAGCLNGPAPASPNAPVAPVEGQYLP</sequence>
<dbReference type="InterPro" id="IPR029058">
    <property type="entry name" value="AB_hydrolase_fold"/>
</dbReference>
<dbReference type="Pfam" id="PF12697">
    <property type="entry name" value="Abhydrolase_6"/>
    <property type="match status" value="1"/>
</dbReference>
<keyword evidence="2" id="KW-0378">Hydrolase</keyword>